<dbReference type="Gene3D" id="3.40.50.1820">
    <property type="entry name" value="alpha/beta hydrolase"/>
    <property type="match status" value="1"/>
</dbReference>
<reference evidence="3" key="1">
    <citation type="journal article" date="2019" name="Int. J. Syst. Evol. Microbiol.">
        <title>The Global Catalogue of Microorganisms (GCM) 10K type strain sequencing project: providing services to taxonomists for standard genome sequencing and annotation.</title>
        <authorList>
            <consortium name="The Broad Institute Genomics Platform"/>
            <consortium name="The Broad Institute Genome Sequencing Center for Infectious Disease"/>
            <person name="Wu L."/>
            <person name="Ma J."/>
        </authorList>
    </citation>
    <scope>NUCLEOTIDE SEQUENCE [LARGE SCALE GENOMIC DNA]</scope>
    <source>
        <strain evidence="3">CGMCC 1.15790</strain>
    </source>
</reference>
<dbReference type="InterPro" id="IPR029058">
    <property type="entry name" value="AB_hydrolase_fold"/>
</dbReference>
<dbReference type="PANTHER" id="PTHR43265:SF1">
    <property type="entry name" value="ESTERASE ESTD"/>
    <property type="match status" value="1"/>
</dbReference>
<evidence type="ECO:0000313" key="3">
    <source>
        <dbReference type="Proteomes" id="UP001596143"/>
    </source>
</evidence>
<evidence type="ECO:0000259" key="1">
    <source>
        <dbReference type="Pfam" id="PF01738"/>
    </source>
</evidence>
<proteinExistence type="predicted"/>
<accession>A0ABW0U8F1</accession>
<dbReference type="EMBL" id="JBHSPF010000024">
    <property type="protein sequence ID" value="MFC5628555.1"/>
    <property type="molecule type" value="Genomic_DNA"/>
</dbReference>
<keyword evidence="2" id="KW-0378">Hydrolase</keyword>
<dbReference type="PANTHER" id="PTHR43265">
    <property type="entry name" value="ESTERASE ESTD"/>
    <property type="match status" value="1"/>
</dbReference>
<dbReference type="Pfam" id="PF01738">
    <property type="entry name" value="DLH"/>
    <property type="match status" value="1"/>
</dbReference>
<dbReference type="InterPro" id="IPR002925">
    <property type="entry name" value="Dienelactn_hydro"/>
</dbReference>
<protein>
    <submittedName>
        <fullName evidence="2">Alpha/beta hydrolase family protein</fullName>
        <ecNumber evidence="2">3.4.-.-</ecNumber>
    </submittedName>
</protein>
<dbReference type="Proteomes" id="UP001596143">
    <property type="component" value="Unassembled WGS sequence"/>
</dbReference>
<organism evidence="2 3">
    <name type="scientific">Aliibacillus thermotolerans</name>
    <dbReference type="NCBI Taxonomy" id="1834418"/>
    <lineage>
        <taxon>Bacteria</taxon>
        <taxon>Bacillati</taxon>
        <taxon>Bacillota</taxon>
        <taxon>Bacilli</taxon>
        <taxon>Bacillales</taxon>
        <taxon>Bacillaceae</taxon>
        <taxon>Aliibacillus</taxon>
    </lineage>
</organism>
<dbReference type="InterPro" id="IPR053145">
    <property type="entry name" value="AB_hydrolase_Est10"/>
</dbReference>
<comment type="caution">
    <text evidence="2">The sequence shown here is derived from an EMBL/GenBank/DDBJ whole genome shotgun (WGS) entry which is preliminary data.</text>
</comment>
<dbReference type="GO" id="GO:0016787">
    <property type="term" value="F:hydrolase activity"/>
    <property type="evidence" value="ECO:0007669"/>
    <property type="project" value="UniProtKB-KW"/>
</dbReference>
<dbReference type="RefSeq" id="WP_270897806.1">
    <property type="nucleotide sequence ID" value="NZ_JBHSPF010000024.1"/>
</dbReference>
<feature type="domain" description="Dienelactone hydrolase" evidence="1">
    <location>
        <begin position="19"/>
        <end position="148"/>
    </location>
</feature>
<evidence type="ECO:0000313" key="2">
    <source>
        <dbReference type="EMBL" id="MFC5628555.1"/>
    </source>
</evidence>
<dbReference type="EC" id="3.4.-.-" evidence="2"/>
<keyword evidence="3" id="KW-1185">Reference proteome</keyword>
<name>A0ABW0U8F1_9BACI</name>
<sequence length="277" mass="31760">MSEEQSFVLSLEDDLFIRGEVHAPSNREKAPVVIICHGFKGYKDWNFFPYTATTLAKHGFYAIRFNFSMNGVKGDDFDELEKFAENTYSRELNDLHVLMEKMEQRELPYAEFFDLERVGILGHSRGGGDSVLFASESKRIQAVVTWNGISQVDIWGDDFRKQVFTEGVGYVENKRTNIQMPIKRNVFDDIEKNKERFDILGKISNIKVPILIVQGDADLERLVEGAKKMHEKAPHSQLMMIKGAGHTFNASHPLMTIPEELEEALNETTRFFTESLK</sequence>
<dbReference type="SUPFAM" id="SSF53474">
    <property type="entry name" value="alpha/beta-Hydrolases"/>
    <property type="match status" value="1"/>
</dbReference>
<gene>
    <name evidence="2" type="ORF">ACFPTR_06545</name>
</gene>